<protein>
    <submittedName>
        <fullName evidence="2">Uncharacterized protein</fullName>
    </submittedName>
</protein>
<evidence type="ECO:0000256" key="1">
    <source>
        <dbReference type="SAM" id="MobiDB-lite"/>
    </source>
</evidence>
<proteinExistence type="predicted"/>
<reference evidence="2" key="2">
    <citation type="journal article" date="2015" name="Data Brief">
        <title>Shoot transcriptome of the giant reed, Arundo donax.</title>
        <authorList>
            <person name="Barrero R.A."/>
            <person name="Guerrero F.D."/>
            <person name="Moolhuijzen P."/>
            <person name="Goolsby J.A."/>
            <person name="Tidwell J."/>
            <person name="Bellgard S.E."/>
            <person name="Bellgard M.I."/>
        </authorList>
    </citation>
    <scope>NUCLEOTIDE SEQUENCE</scope>
    <source>
        <tissue evidence="2">Shoot tissue taken approximately 20 cm above the soil surface</tissue>
    </source>
</reference>
<feature type="compositionally biased region" description="Low complexity" evidence="1">
    <location>
        <begin position="14"/>
        <end position="31"/>
    </location>
</feature>
<organism evidence="2">
    <name type="scientific">Arundo donax</name>
    <name type="common">Giant reed</name>
    <name type="synonym">Donax arundinaceus</name>
    <dbReference type="NCBI Taxonomy" id="35708"/>
    <lineage>
        <taxon>Eukaryota</taxon>
        <taxon>Viridiplantae</taxon>
        <taxon>Streptophyta</taxon>
        <taxon>Embryophyta</taxon>
        <taxon>Tracheophyta</taxon>
        <taxon>Spermatophyta</taxon>
        <taxon>Magnoliopsida</taxon>
        <taxon>Liliopsida</taxon>
        <taxon>Poales</taxon>
        <taxon>Poaceae</taxon>
        <taxon>PACMAD clade</taxon>
        <taxon>Arundinoideae</taxon>
        <taxon>Arundineae</taxon>
        <taxon>Arundo</taxon>
    </lineage>
</organism>
<feature type="region of interest" description="Disordered" evidence="1">
    <location>
        <begin position="1"/>
        <end position="58"/>
    </location>
</feature>
<feature type="compositionally biased region" description="Pro residues" evidence="1">
    <location>
        <begin position="32"/>
        <end position="42"/>
    </location>
</feature>
<dbReference type="EMBL" id="GBRH01216901">
    <property type="protein sequence ID" value="JAD80994.1"/>
    <property type="molecule type" value="Transcribed_RNA"/>
</dbReference>
<evidence type="ECO:0000313" key="2">
    <source>
        <dbReference type="EMBL" id="JAD80994.1"/>
    </source>
</evidence>
<accession>A0A0A9CXC0</accession>
<reference evidence="2" key="1">
    <citation type="submission" date="2014-09" db="EMBL/GenBank/DDBJ databases">
        <authorList>
            <person name="Magalhaes I.L.F."/>
            <person name="Oliveira U."/>
            <person name="Santos F.R."/>
            <person name="Vidigal T.H.D.A."/>
            <person name="Brescovit A.D."/>
            <person name="Santos A.J."/>
        </authorList>
    </citation>
    <scope>NUCLEOTIDE SEQUENCE</scope>
    <source>
        <tissue evidence="2">Shoot tissue taken approximately 20 cm above the soil surface</tissue>
    </source>
</reference>
<dbReference type="AlphaFoldDB" id="A0A0A9CXC0"/>
<name>A0A0A9CXC0_ARUDO</name>
<sequence length="90" mass="9348">MSHRRRPSSPAPGPRWTTTTSSGRSSPASSRCPPPSSAPPSSPSAGAASPDRIPAARFSMPLPRGDLCLFYGCWSCGQTTMGSASLLLQD</sequence>